<comment type="caution">
    <text evidence="20">The sequence shown here is derived from an EMBL/GenBank/DDBJ whole genome shotgun (WGS) entry which is preliminary data.</text>
</comment>
<dbReference type="GO" id="GO:0003723">
    <property type="term" value="F:RNA binding"/>
    <property type="evidence" value="ECO:0007669"/>
    <property type="project" value="UniProtKB-KW"/>
</dbReference>
<dbReference type="SUPFAM" id="SSF52540">
    <property type="entry name" value="P-loop containing nucleoside triphosphate hydrolases"/>
    <property type="match status" value="2"/>
</dbReference>
<keyword evidence="14" id="KW-0051">Antiviral defense</keyword>
<evidence type="ECO:0000259" key="18">
    <source>
        <dbReference type="PROSITE" id="PS51194"/>
    </source>
</evidence>
<dbReference type="AlphaFoldDB" id="A0A9Q1CLF1"/>
<feature type="region of interest" description="Disordered" evidence="16">
    <location>
        <begin position="188"/>
        <end position="209"/>
    </location>
</feature>
<comment type="similarity">
    <text evidence="2">Belongs to the helicase family. RLR subfamily.</text>
</comment>
<dbReference type="PROSITE" id="PS51192">
    <property type="entry name" value="HELICASE_ATP_BIND_1"/>
    <property type="match status" value="1"/>
</dbReference>
<evidence type="ECO:0000256" key="3">
    <source>
        <dbReference type="ARBA" id="ARBA00012552"/>
    </source>
</evidence>
<protein>
    <recommendedName>
        <fullName evidence="3">RNA helicase</fullName>
        <ecNumber evidence="3">3.6.4.13</ecNumber>
    </recommendedName>
</protein>
<dbReference type="EMBL" id="JAIZAY010000002">
    <property type="protein sequence ID" value="KAJ8047471.1"/>
    <property type="molecule type" value="Genomic_DNA"/>
</dbReference>
<keyword evidence="6" id="KW-0479">Metal-binding</keyword>
<proteinExistence type="inferred from homology"/>
<keyword evidence="10" id="KW-0862">Zinc</keyword>
<keyword evidence="7" id="KW-0547">Nucleotide-binding</keyword>
<dbReference type="InterPro" id="IPR014001">
    <property type="entry name" value="Helicase_ATP-bd"/>
</dbReference>
<keyword evidence="13" id="KW-0694">RNA-binding</keyword>
<evidence type="ECO:0000256" key="14">
    <source>
        <dbReference type="ARBA" id="ARBA00023118"/>
    </source>
</evidence>
<dbReference type="PANTHER" id="PTHR14074">
    <property type="entry name" value="HELICASE WITH DEATH DOMAIN-RELATED"/>
    <property type="match status" value="1"/>
</dbReference>
<dbReference type="InterPro" id="IPR011545">
    <property type="entry name" value="DEAD/DEAH_box_helicase_dom"/>
</dbReference>
<dbReference type="EC" id="3.6.4.13" evidence="3"/>
<dbReference type="Gene3D" id="2.170.150.30">
    <property type="entry name" value="RIG-I-like receptor, C-terminal regulatory domain"/>
    <property type="match status" value="1"/>
</dbReference>
<evidence type="ECO:0000256" key="15">
    <source>
        <dbReference type="ARBA" id="ARBA00049390"/>
    </source>
</evidence>
<dbReference type="Pfam" id="PF18119">
    <property type="entry name" value="RIG-I_C"/>
    <property type="match status" value="1"/>
</dbReference>
<keyword evidence="9 20" id="KW-0347">Helicase</keyword>
<dbReference type="SMART" id="SM00490">
    <property type="entry name" value="HELICc"/>
    <property type="match status" value="1"/>
</dbReference>
<keyword evidence="11" id="KW-0067">ATP-binding</keyword>
<evidence type="ECO:0000256" key="11">
    <source>
        <dbReference type="ARBA" id="ARBA00022840"/>
    </source>
</evidence>
<dbReference type="GO" id="GO:0045087">
    <property type="term" value="P:innate immune response"/>
    <property type="evidence" value="ECO:0007669"/>
    <property type="project" value="UniProtKB-KW"/>
</dbReference>
<dbReference type="PROSITE" id="PS51789">
    <property type="entry name" value="RLR_CTR"/>
    <property type="match status" value="1"/>
</dbReference>
<evidence type="ECO:0000256" key="1">
    <source>
        <dbReference type="ARBA" id="ARBA00004496"/>
    </source>
</evidence>
<gene>
    <name evidence="20" type="ORF">HOLleu_06477</name>
</gene>
<dbReference type="InterPro" id="IPR038557">
    <property type="entry name" value="RLR_C_sf"/>
</dbReference>
<feature type="compositionally biased region" description="Polar residues" evidence="16">
    <location>
        <begin position="271"/>
        <end position="289"/>
    </location>
</feature>
<evidence type="ECO:0000259" key="19">
    <source>
        <dbReference type="PROSITE" id="PS51789"/>
    </source>
</evidence>
<evidence type="ECO:0000313" key="20">
    <source>
        <dbReference type="EMBL" id="KAJ8047471.1"/>
    </source>
</evidence>
<feature type="domain" description="RLR CTR" evidence="19">
    <location>
        <begin position="879"/>
        <end position="1009"/>
    </location>
</feature>
<dbReference type="Gene3D" id="1.20.1320.30">
    <property type="match status" value="1"/>
</dbReference>
<feature type="domain" description="Helicase C-terminal" evidence="18">
    <location>
        <begin position="694"/>
        <end position="862"/>
    </location>
</feature>
<dbReference type="GO" id="GO:0003724">
    <property type="term" value="F:RNA helicase activity"/>
    <property type="evidence" value="ECO:0007669"/>
    <property type="project" value="UniProtKB-EC"/>
</dbReference>
<dbReference type="InterPro" id="IPR027417">
    <property type="entry name" value="P-loop_NTPase"/>
</dbReference>
<evidence type="ECO:0000256" key="6">
    <source>
        <dbReference type="ARBA" id="ARBA00022723"/>
    </source>
</evidence>
<dbReference type="InterPro" id="IPR021673">
    <property type="entry name" value="RLR_CTR"/>
</dbReference>
<dbReference type="GO" id="GO:0005737">
    <property type="term" value="C:cytoplasm"/>
    <property type="evidence" value="ECO:0007669"/>
    <property type="project" value="UniProtKB-SubCell"/>
</dbReference>
<evidence type="ECO:0000256" key="5">
    <source>
        <dbReference type="ARBA" id="ARBA00022588"/>
    </source>
</evidence>
<keyword evidence="4" id="KW-0963">Cytoplasm</keyword>
<evidence type="ECO:0000256" key="2">
    <source>
        <dbReference type="ARBA" id="ARBA00006866"/>
    </source>
</evidence>
<dbReference type="InterPro" id="IPR041204">
    <property type="entry name" value="RIG-I-like_C"/>
</dbReference>
<evidence type="ECO:0000313" key="21">
    <source>
        <dbReference type="Proteomes" id="UP001152320"/>
    </source>
</evidence>
<feature type="region of interest" description="Disordered" evidence="16">
    <location>
        <begin position="271"/>
        <end position="307"/>
    </location>
</feature>
<organism evidence="20 21">
    <name type="scientific">Holothuria leucospilota</name>
    <name type="common">Black long sea cucumber</name>
    <name type="synonym">Mertensiothuria leucospilota</name>
    <dbReference type="NCBI Taxonomy" id="206669"/>
    <lineage>
        <taxon>Eukaryota</taxon>
        <taxon>Metazoa</taxon>
        <taxon>Echinodermata</taxon>
        <taxon>Eleutherozoa</taxon>
        <taxon>Echinozoa</taxon>
        <taxon>Holothuroidea</taxon>
        <taxon>Aspidochirotacea</taxon>
        <taxon>Aspidochirotida</taxon>
        <taxon>Holothuriidae</taxon>
        <taxon>Holothuria</taxon>
    </lineage>
</organism>
<evidence type="ECO:0000256" key="12">
    <source>
        <dbReference type="ARBA" id="ARBA00022859"/>
    </source>
</evidence>
<dbReference type="OrthoDB" id="416741at2759"/>
<dbReference type="Pfam" id="PF11648">
    <property type="entry name" value="RIG-I_C-RD"/>
    <property type="match status" value="1"/>
</dbReference>
<dbReference type="GO" id="GO:0046872">
    <property type="term" value="F:metal ion binding"/>
    <property type="evidence" value="ECO:0007669"/>
    <property type="project" value="UniProtKB-KW"/>
</dbReference>
<sequence length="1011" mass="114250">MKQLFQKLNSGSISEKEASLELCSKLKDHIGDDKQKDQKIGREFVSALKGEGATERIPGNWFLACFIEGTGTIPAHAPEEQEFRKRFFEHLPKLRQCLSEDDAIDALQSVLGFRDADQIVNKGYDGSIDKFLLLVFTLQRNPESWREPVINYLKKIKKKKLAKCLGDIKHDKNRKDFDINETKTFTESFQSLGDGPGDESGCPDDLLNDLSLPAKVSTTGSEVLGTDVSVSDGSDDKTAEKLSVDSLGWKDDSQDLSVSSAALDVNLSVKGTESKGNSQDSLNITQDENSSSGVGASSDDSKTDDEPEFYNSLRKYQYELAGPALKGKNTVLVSPTGTGKTHVAAYIINEHFKRLKRDGSRRDARVVFVVHTKVLADQQLKKLDELIGSPEIRIVPATGEKLDCPLAEIFGISNVVVLTAQVLLNGLTVGGDNVDIKTLTLIIFDECHNCQKGHPFNRIMHQYHEIKRKLVEKKASKELIASALPQIVGMTASVGTGKAKSMEKAFQHNLEIFANLDAEEVQTVDDKDDLQKYLNIPEEIDPHIVPPRKEDPFRRAVEVIMADIEVQLKGIFEGRIDKGKVGDIPISCNGQKDSQIYEAWVTKFKNESVSVAEGGKELEAVRSCLLNLLDYHRGLCLNRDVRMKDALNYLKEKFNERRTMKGKYNKMLLEKFDKSLEYFENISKEENANPALIKLRDIIVSEFERKPESRALLFTWTVQSTIALKEWIEETKEFRDLQLNPGRVTGATNVTNAERDNTIRKFRSGEHKLLVVTNVVEQGMDIAECNLVFRLNYIPSDTGHIQVKGRNRAKEGRSYLVATAGQGNFKNRELSNRIRENMMAKLLDRLKTISKEEFAARIQTIQDKNYKAKKREDLRKLQEKDATVDDDQEYHLHCIHCRLFFCNANDIVCLRTYHTVIKEKLRNKIEVTTLTEREEPLPSGDGLNVGIIQCKKCKQRWGSWVKFESIPFPAIQISCFEVKNVDTEKSKTYPLWKDAPFRSREVEDLEIKGSQ</sequence>
<dbReference type="SMART" id="SM00487">
    <property type="entry name" value="DEXDc"/>
    <property type="match status" value="1"/>
</dbReference>
<evidence type="ECO:0000256" key="8">
    <source>
        <dbReference type="ARBA" id="ARBA00022801"/>
    </source>
</evidence>
<name>A0A9Q1CLF1_HOLLE</name>
<comment type="subcellular location">
    <subcellularLocation>
        <location evidence="1">Cytoplasm</location>
    </subcellularLocation>
</comment>
<dbReference type="Proteomes" id="UP001152320">
    <property type="component" value="Chromosome 2"/>
</dbReference>
<dbReference type="PANTHER" id="PTHR14074:SF36">
    <property type="entry name" value="RNA HELICASE"/>
    <property type="match status" value="1"/>
</dbReference>
<evidence type="ECO:0000256" key="10">
    <source>
        <dbReference type="ARBA" id="ARBA00022833"/>
    </source>
</evidence>
<dbReference type="InterPro" id="IPR001650">
    <property type="entry name" value="Helicase_C-like"/>
</dbReference>
<feature type="domain" description="Helicase ATP-binding" evidence="17">
    <location>
        <begin position="321"/>
        <end position="512"/>
    </location>
</feature>
<keyword evidence="5" id="KW-0399">Innate immunity</keyword>
<keyword evidence="21" id="KW-1185">Reference proteome</keyword>
<evidence type="ECO:0000256" key="16">
    <source>
        <dbReference type="SAM" id="MobiDB-lite"/>
    </source>
</evidence>
<evidence type="ECO:0000259" key="17">
    <source>
        <dbReference type="PROSITE" id="PS51192"/>
    </source>
</evidence>
<evidence type="ECO:0000256" key="9">
    <source>
        <dbReference type="ARBA" id="ARBA00022806"/>
    </source>
</evidence>
<comment type="catalytic activity">
    <reaction evidence="15">
        <text>ATP + H2O = ADP + phosphate + H(+)</text>
        <dbReference type="Rhea" id="RHEA:13065"/>
        <dbReference type="ChEBI" id="CHEBI:15377"/>
        <dbReference type="ChEBI" id="CHEBI:15378"/>
        <dbReference type="ChEBI" id="CHEBI:30616"/>
        <dbReference type="ChEBI" id="CHEBI:43474"/>
        <dbReference type="ChEBI" id="CHEBI:456216"/>
        <dbReference type="EC" id="3.6.4.13"/>
    </reaction>
    <physiologicalReaction direction="left-to-right" evidence="15">
        <dbReference type="Rhea" id="RHEA:13066"/>
    </physiologicalReaction>
</comment>
<evidence type="ECO:0000256" key="4">
    <source>
        <dbReference type="ARBA" id="ARBA00022490"/>
    </source>
</evidence>
<dbReference type="Pfam" id="PF00271">
    <property type="entry name" value="Helicase_C"/>
    <property type="match status" value="1"/>
</dbReference>
<keyword evidence="8" id="KW-0378">Hydrolase</keyword>
<accession>A0A9Q1CLF1</accession>
<reference evidence="20" key="1">
    <citation type="submission" date="2021-10" db="EMBL/GenBank/DDBJ databases">
        <title>Tropical sea cucumber genome reveals ecological adaptation and Cuvierian tubules defense mechanism.</title>
        <authorList>
            <person name="Chen T."/>
        </authorList>
    </citation>
    <scope>NUCLEOTIDE SEQUENCE</scope>
    <source>
        <strain evidence="20">Nanhai2018</strain>
        <tissue evidence="20">Muscle</tissue>
    </source>
</reference>
<dbReference type="InterPro" id="IPR051363">
    <property type="entry name" value="RLR_Helicase"/>
</dbReference>
<dbReference type="Pfam" id="PF00270">
    <property type="entry name" value="DEAD"/>
    <property type="match status" value="1"/>
</dbReference>
<evidence type="ECO:0000256" key="7">
    <source>
        <dbReference type="ARBA" id="ARBA00022741"/>
    </source>
</evidence>
<dbReference type="PROSITE" id="PS51194">
    <property type="entry name" value="HELICASE_CTER"/>
    <property type="match status" value="1"/>
</dbReference>
<dbReference type="Gene3D" id="3.40.50.300">
    <property type="entry name" value="P-loop containing nucleotide triphosphate hydrolases"/>
    <property type="match status" value="2"/>
</dbReference>
<dbReference type="GO" id="GO:0005524">
    <property type="term" value="F:ATP binding"/>
    <property type="evidence" value="ECO:0007669"/>
    <property type="project" value="UniProtKB-KW"/>
</dbReference>
<dbReference type="GO" id="GO:0016787">
    <property type="term" value="F:hydrolase activity"/>
    <property type="evidence" value="ECO:0007669"/>
    <property type="project" value="UniProtKB-KW"/>
</dbReference>
<dbReference type="GO" id="GO:0051607">
    <property type="term" value="P:defense response to virus"/>
    <property type="evidence" value="ECO:0007669"/>
    <property type="project" value="UniProtKB-KW"/>
</dbReference>
<keyword evidence="12" id="KW-0391">Immunity</keyword>
<evidence type="ECO:0000256" key="13">
    <source>
        <dbReference type="ARBA" id="ARBA00022884"/>
    </source>
</evidence>